<proteinExistence type="predicted"/>
<dbReference type="EMBL" id="BA000030">
    <property type="protein sequence ID" value="BAC67993.1"/>
    <property type="molecule type" value="Genomic_DNA"/>
</dbReference>
<dbReference type="AlphaFoldDB" id="Q82R60"/>
<dbReference type="HOGENOM" id="CLU_3122996_0_0_11"/>
<keyword evidence="2" id="KW-1185">Reference proteome</keyword>
<dbReference type="KEGG" id="sma:SAVERM_284"/>
<evidence type="ECO:0000313" key="1">
    <source>
        <dbReference type="EMBL" id="BAC67993.1"/>
    </source>
</evidence>
<protein>
    <submittedName>
        <fullName evidence="1">Uncharacterized protein</fullName>
    </submittedName>
</protein>
<evidence type="ECO:0000313" key="2">
    <source>
        <dbReference type="Proteomes" id="UP000000428"/>
    </source>
</evidence>
<reference evidence="1 2" key="2">
    <citation type="journal article" date="2003" name="Nat. Biotechnol.">
        <title>Complete genome sequence and comparative analysis of the industrial microorganism Streptomyces avermitilis.</title>
        <authorList>
            <person name="Ikeda H."/>
            <person name="Ishikawa J."/>
            <person name="Hanamoto A."/>
            <person name="Shinose M."/>
            <person name="Kikuchi H."/>
            <person name="Shiba T."/>
            <person name="Sakaki Y."/>
            <person name="Hattori M."/>
            <person name="Omura S."/>
        </authorList>
    </citation>
    <scope>NUCLEOTIDE SEQUENCE [LARGE SCALE GENOMIC DNA]</scope>
    <source>
        <strain evidence="2">ATCC 31267 / DSM 46492 / JCM 5070 / NBRC 14893 / NCIMB 12804 / NRRL 8165 / MA-4680</strain>
    </source>
</reference>
<gene>
    <name evidence="1" type="ORF">SAVERM_284</name>
</gene>
<organism evidence="1 2">
    <name type="scientific">Streptomyces avermitilis (strain ATCC 31267 / DSM 46492 / JCM 5070 / NBRC 14893 / NCIMB 12804 / NRRL 8165 / MA-4680)</name>
    <dbReference type="NCBI Taxonomy" id="227882"/>
    <lineage>
        <taxon>Bacteria</taxon>
        <taxon>Bacillati</taxon>
        <taxon>Actinomycetota</taxon>
        <taxon>Actinomycetes</taxon>
        <taxon>Kitasatosporales</taxon>
        <taxon>Streptomycetaceae</taxon>
        <taxon>Streptomyces</taxon>
    </lineage>
</organism>
<name>Q82R60_STRAW</name>
<dbReference type="Proteomes" id="UP000000428">
    <property type="component" value="Chromosome"/>
</dbReference>
<reference evidence="1 2" key="1">
    <citation type="journal article" date="2001" name="Proc. Natl. Acad. Sci. U.S.A.">
        <title>Genome sequence of an industrial microorganism Streptomyces avermitilis: deducing the ability of producing secondary metabolites.</title>
        <authorList>
            <person name="Omura S."/>
            <person name="Ikeda H."/>
            <person name="Ishikawa J."/>
            <person name="Hanamoto A."/>
            <person name="Takahashi C."/>
            <person name="Shinose M."/>
            <person name="Takahashi Y."/>
            <person name="Horikawa H."/>
            <person name="Nakazawa H."/>
            <person name="Osonoe T."/>
            <person name="Kikuchi H."/>
            <person name="Shiba T."/>
            <person name="Sakaki Y."/>
            <person name="Hattori M."/>
        </authorList>
    </citation>
    <scope>NUCLEOTIDE SEQUENCE [LARGE SCALE GENOMIC DNA]</scope>
    <source>
        <strain evidence="2">ATCC 31267 / DSM 46492 / JCM 5070 / NBRC 14893 / NCIMB 12804 / NRRL 8165 / MA-4680</strain>
    </source>
</reference>
<accession>Q82R60</accession>
<sequence>MAAASRRSPRRSQAVGPELVAGQVANRFHAAWSVPRASRTAATTDGCALP</sequence>
<reference evidence="1 2" key="3">
    <citation type="journal article" date="2014" name="J. Ind. Microbiol. Biotechnol.">
        <title>Genome mining of the Streptomyces avermitilis genome and development of genome-minimized hosts for heterologous expression of biosynthetic gene clusters.</title>
        <authorList>
            <person name="Ikeda H."/>
            <person name="Shin-ya K."/>
            <person name="Omura S."/>
        </authorList>
    </citation>
    <scope>NUCLEOTIDE SEQUENCE [LARGE SCALE GENOMIC DNA]</scope>
    <source>
        <strain evidence="2">ATCC 31267 / DSM 46492 / JCM 5070 / NBRC 14893 / NCIMB 12804 / NRRL 8165 / MA-4680</strain>
    </source>
</reference>